<gene>
    <name evidence="2" type="ORF">AsFPU1_2194</name>
</gene>
<dbReference type="Proteomes" id="UP000287247">
    <property type="component" value="Unassembled WGS sequence"/>
</dbReference>
<protein>
    <submittedName>
        <fullName evidence="2">ABC transporter</fullName>
    </submittedName>
</protein>
<proteinExistence type="predicted"/>
<dbReference type="AlphaFoldDB" id="A0A401IHT1"/>
<organism evidence="2 3">
    <name type="scientific">Aphanothece sacrum FPU1</name>
    <dbReference type="NCBI Taxonomy" id="1920663"/>
    <lineage>
        <taxon>Bacteria</taxon>
        <taxon>Bacillati</taxon>
        <taxon>Cyanobacteriota</taxon>
        <taxon>Cyanophyceae</taxon>
        <taxon>Oscillatoriophycideae</taxon>
        <taxon>Chroococcales</taxon>
        <taxon>Aphanothecaceae</taxon>
        <taxon>Aphanothece</taxon>
    </lineage>
</organism>
<dbReference type="EMBL" id="BDQK01000013">
    <property type="protein sequence ID" value="GBF80789.1"/>
    <property type="molecule type" value="Genomic_DNA"/>
</dbReference>
<evidence type="ECO:0000313" key="3">
    <source>
        <dbReference type="Proteomes" id="UP000287247"/>
    </source>
</evidence>
<evidence type="ECO:0000313" key="2">
    <source>
        <dbReference type="EMBL" id="GBF80789.1"/>
    </source>
</evidence>
<evidence type="ECO:0000259" key="1">
    <source>
        <dbReference type="Pfam" id="PF10047"/>
    </source>
</evidence>
<dbReference type="OrthoDB" id="428626at2"/>
<dbReference type="InterPro" id="IPR018739">
    <property type="entry name" value="DUF2281"/>
</dbReference>
<comment type="caution">
    <text evidence="2">The sequence shown here is derived from an EMBL/GenBank/DDBJ whole genome shotgun (WGS) entry which is preliminary data.</text>
</comment>
<name>A0A401IHT1_APHSA</name>
<accession>A0A401IHT1</accession>
<dbReference type="Pfam" id="PF10047">
    <property type="entry name" value="DUF2281"/>
    <property type="match status" value="1"/>
</dbReference>
<sequence>MSTDTALWNIVENMPDSLKIELLQYAEYLMTKSSNLQREKKSEEITNKKGLAGSMKGTFVLPLSEDFDEPLEDFEDYM</sequence>
<feature type="domain" description="DUF2281" evidence="1">
    <location>
        <begin position="7"/>
        <end position="77"/>
    </location>
</feature>
<keyword evidence="3" id="KW-1185">Reference proteome</keyword>
<reference evidence="3" key="1">
    <citation type="submission" date="2017-05" db="EMBL/GenBank/DDBJ databases">
        <title>Physiological properties and genetic analysis related to exopolysaccharide production of fresh-water unicellular cyanobacterium Aphanothece sacrum, Suizenji Nori, that has been cultured as a food source in Japan.</title>
        <authorList>
            <person name="Kanesaki Y."/>
            <person name="Yoshikawa S."/>
            <person name="Ohki K."/>
        </authorList>
    </citation>
    <scope>NUCLEOTIDE SEQUENCE [LARGE SCALE GENOMIC DNA]</scope>
    <source>
        <strain evidence="3">FPU1</strain>
    </source>
</reference>